<evidence type="ECO:0000256" key="2">
    <source>
        <dbReference type="ARBA" id="ARBA00022475"/>
    </source>
</evidence>
<sequence>MKENLKVNILWFLLLLAGYGLISVLVSVGVLNLFYVQILQQIGINIILAVGLNLIVGFSGQFSLGHAGFMAIGAYAAAIIGSKSPTYGAFFGAMLVGALLSGAVALLVGIPTLRLKGDYLAVATLGVSEIIRIFIINGGSLTNGAAGILGIPNFTTWQMVYFFVVITTIVTLNFLRSPIGRSTLSVREDEIAAEAVGVNTTKIKIIAFVFGAITASIAGSLQAGFIGSVVPKDYTFINSINVLIIVVFGGLGSITGAIVSAIVLGILNMLLQDVASVRMIIYALALVLVMIFRPGGLLGTWELSLSRFFKKSKKEEQN</sequence>
<dbReference type="InterPro" id="IPR043428">
    <property type="entry name" value="LivM-like"/>
</dbReference>
<dbReference type="CDD" id="cd06581">
    <property type="entry name" value="TM_PBP1_LivM_like"/>
    <property type="match status" value="1"/>
</dbReference>
<evidence type="ECO:0000313" key="7">
    <source>
        <dbReference type="Proteomes" id="UP000040910"/>
    </source>
</evidence>
<dbReference type="EMBL" id="CKLF01000004">
    <property type="protein sequence ID" value="CIV10612.1"/>
    <property type="molecule type" value="Genomic_DNA"/>
</dbReference>
<dbReference type="RefSeq" id="WP_050211731.1">
    <property type="nucleotide sequence ID" value="NZ_CHOF01000011.1"/>
</dbReference>
<evidence type="ECO:0000256" key="1">
    <source>
        <dbReference type="ARBA" id="ARBA00004651"/>
    </source>
</evidence>
<dbReference type="AlphaFoldDB" id="A0AA86XGH6"/>
<accession>A0AA86XGH6</accession>
<dbReference type="PANTHER" id="PTHR30482:SF10">
    <property type="entry name" value="HIGH-AFFINITY BRANCHED-CHAIN AMINO ACID TRANSPORT PROTEIN BRAE"/>
    <property type="match status" value="1"/>
</dbReference>
<evidence type="ECO:0000313" key="6">
    <source>
        <dbReference type="EMBL" id="CIV10612.1"/>
    </source>
</evidence>
<evidence type="ECO:0000256" key="5">
    <source>
        <dbReference type="ARBA" id="ARBA00023136"/>
    </source>
</evidence>
<evidence type="ECO:0000256" key="3">
    <source>
        <dbReference type="ARBA" id="ARBA00022692"/>
    </source>
</evidence>
<keyword evidence="3" id="KW-0812">Transmembrane</keyword>
<organism evidence="6 7">
    <name type="scientific">Streptococcus pneumoniae</name>
    <dbReference type="NCBI Taxonomy" id="1313"/>
    <lineage>
        <taxon>Bacteria</taxon>
        <taxon>Bacillati</taxon>
        <taxon>Bacillota</taxon>
        <taxon>Bacilli</taxon>
        <taxon>Lactobacillales</taxon>
        <taxon>Streptococcaceae</taxon>
        <taxon>Streptococcus</taxon>
    </lineage>
</organism>
<keyword evidence="2" id="KW-1003">Cell membrane</keyword>
<evidence type="ECO:0000256" key="4">
    <source>
        <dbReference type="ARBA" id="ARBA00022989"/>
    </source>
</evidence>
<dbReference type="Pfam" id="PF02653">
    <property type="entry name" value="BPD_transp_2"/>
    <property type="match status" value="1"/>
</dbReference>
<protein>
    <submittedName>
        <fullName evidence="6">Branched-chain amino acid ABC transporter permease</fullName>
    </submittedName>
</protein>
<name>A0AA86XGH6_STREE</name>
<dbReference type="PANTHER" id="PTHR30482">
    <property type="entry name" value="HIGH-AFFINITY BRANCHED-CHAIN AMINO ACID TRANSPORT SYSTEM PERMEASE"/>
    <property type="match status" value="1"/>
</dbReference>
<dbReference type="GO" id="GO:0005886">
    <property type="term" value="C:plasma membrane"/>
    <property type="evidence" value="ECO:0007669"/>
    <property type="project" value="UniProtKB-SubCell"/>
</dbReference>
<comment type="subcellular location">
    <subcellularLocation>
        <location evidence="1">Cell membrane</location>
        <topology evidence="1">Multi-pass membrane protein</topology>
    </subcellularLocation>
</comment>
<keyword evidence="5" id="KW-0472">Membrane</keyword>
<dbReference type="Proteomes" id="UP000040910">
    <property type="component" value="Unassembled WGS sequence"/>
</dbReference>
<dbReference type="InterPro" id="IPR001851">
    <property type="entry name" value="ABC_transp_permease"/>
</dbReference>
<proteinExistence type="predicted"/>
<gene>
    <name evidence="6" type="primary">livM</name>
    <name evidence="6" type="ORF">ERS019316_00476</name>
</gene>
<reference evidence="6 7" key="1">
    <citation type="submission" date="2015-03" db="EMBL/GenBank/DDBJ databases">
        <authorList>
            <consortium name="Pathogen Informatics"/>
            <person name="Murphy D."/>
        </authorList>
    </citation>
    <scope>NUCLEOTIDE SEQUENCE [LARGE SCALE GENOMIC DNA]</scope>
    <source>
        <strain evidence="7">type strain: N</strain>
    </source>
</reference>
<comment type="caution">
    <text evidence="6">The sequence shown here is derived from an EMBL/GenBank/DDBJ whole genome shotgun (WGS) entry which is preliminary data.</text>
</comment>
<dbReference type="GO" id="GO:0015658">
    <property type="term" value="F:branched-chain amino acid transmembrane transporter activity"/>
    <property type="evidence" value="ECO:0007669"/>
    <property type="project" value="InterPro"/>
</dbReference>
<keyword evidence="4" id="KW-1133">Transmembrane helix</keyword>